<evidence type="ECO:0000259" key="10">
    <source>
        <dbReference type="Pfam" id="PF17961"/>
    </source>
</evidence>
<dbReference type="InterPro" id="IPR041171">
    <property type="entry name" value="SDR_Ig"/>
</dbReference>
<dbReference type="SUPFAM" id="SSF49478">
    <property type="entry name" value="Cna protein B-type domain"/>
    <property type="match status" value="1"/>
</dbReference>
<evidence type="ECO:0000313" key="12">
    <source>
        <dbReference type="Proteomes" id="UP000092573"/>
    </source>
</evidence>
<keyword evidence="5" id="KW-0572">Peptidoglycan-anchor</keyword>
<evidence type="ECO:0000256" key="4">
    <source>
        <dbReference type="ARBA" id="ARBA00022729"/>
    </source>
</evidence>
<keyword evidence="3" id="KW-0964">Secreted</keyword>
<feature type="transmembrane region" description="Helical" evidence="7">
    <location>
        <begin position="1150"/>
        <end position="1170"/>
    </location>
</feature>
<dbReference type="InterPro" id="IPR041033">
    <property type="entry name" value="SpaA_PFL_dom_1"/>
</dbReference>
<feature type="region of interest" description="Disordered" evidence="6">
    <location>
        <begin position="968"/>
        <end position="1087"/>
    </location>
</feature>
<feature type="domain" description="Collagen binding" evidence="8">
    <location>
        <begin position="472"/>
        <end position="582"/>
    </location>
</feature>
<organism evidence="11 12">
    <name type="scientific">Paenibacillus yonginensis</name>
    <dbReference type="NCBI Taxonomy" id="1462996"/>
    <lineage>
        <taxon>Bacteria</taxon>
        <taxon>Bacillati</taxon>
        <taxon>Bacillota</taxon>
        <taxon>Bacilli</taxon>
        <taxon>Bacillales</taxon>
        <taxon>Paenibacillaceae</taxon>
        <taxon>Paenibacillus</taxon>
    </lineage>
</organism>
<dbReference type="SUPFAM" id="SSF49401">
    <property type="entry name" value="Bacterial adhesins"/>
    <property type="match status" value="6"/>
</dbReference>
<dbReference type="OrthoDB" id="2056845at2"/>
<evidence type="ECO:0000256" key="6">
    <source>
        <dbReference type="SAM" id="MobiDB-lite"/>
    </source>
</evidence>
<dbReference type="Pfam" id="PF17963">
    <property type="entry name" value="Big_9"/>
    <property type="match status" value="1"/>
</dbReference>
<evidence type="ECO:0000256" key="2">
    <source>
        <dbReference type="ARBA" id="ARBA00022512"/>
    </source>
</evidence>
<keyword evidence="12" id="KW-1185">Reference proteome</keyword>
<dbReference type="Pfam" id="PF05737">
    <property type="entry name" value="Collagen_bind"/>
    <property type="match status" value="5"/>
</dbReference>
<dbReference type="Gene3D" id="2.60.40.740">
    <property type="match status" value="5"/>
</dbReference>
<dbReference type="KEGG" id="pyg:AWM70_21250"/>
<evidence type="ECO:0000256" key="5">
    <source>
        <dbReference type="ARBA" id="ARBA00023088"/>
    </source>
</evidence>
<dbReference type="Pfam" id="PF17961">
    <property type="entry name" value="Big_8"/>
    <property type="match status" value="1"/>
</dbReference>
<evidence type="ECO:0000256" key="1">
    <source>
        <dbReference type="ARBA" id="ARBA00004168"/>
    </source>
</evidence>
<feature type="domain" description="Collagen binding" evidence="8">
    <location>
        <begin position="600"/>
        <end position="725"/>
    </location>
</feature>
<keyword evidence="7" id="KW-1133">Transmembrane helix</keyword>
<keyword evidence="7" id="KW-0472">Membrane</keyword>
<sequence>MKKKVVLLLSAVLLLAQISQMLGIISRVQAEDIQQNLITNVALTVLDESGQTVTGTVYEQGAPVQLDFDWELPNASGYGDGATFTFDLLPENVFAILNDIEGELPLEDGESVGTFKVDWDTNKITMTFNDFISLYDDVHGKITIKTKFDKDKMAGSTHQVINFPVQSGEQTVELDFKPDVSSTIDKSGTPDKALNAQNINWTVNVNKKLETVQHAVVTDPIPYGLTLDTDSVKVYNLAVNLDGSVSVTDAVDSGRFQVGKTEDGNDFQILFTDENISTAYQIQYSTHIDGGASFTNTAVLSGDGYTPESASATVNVSRGAELAKTAGNYDKVTQTVNWQIQFNYGEENVAKEDARLTDYFNDTQQLVPGSLKVYNVTFGSGGDPVKGSEYSGFVVEDPAPEEGKEGFSLQFNSDIHSAFIIEYQTKAKEPVFQNTNVNNTVTWGTYEASASKGLEQVFGIKYFDKANYAAQTADWHIDINGNNVLMNNATIKDEFTGGGLELDPTTLEVRNASGDLVDPSAYTVTYTGDPADYTQGFELSFANAINEKYSISYTTKYTFANLTSGDTFPNKAVLTWTDAKGEQSLTTTAGFNPNPYTKSNGYKSGAYNPLTKEITWTIGVNYNRKQLSEASVVDELEANQKYIPGSIAVYEMNIAEDGKVTQGSPVEDGSYTVNYNPSSNKLTVGFNSTINSAYILVFKTSLAGNLINTKVDNTAILMNGNVQESKGLDSSVNIPHGGEYVSKTGKQNGEVVDWQVDINRNQSTVSDAQLIDTPSTNQILLQDSFHLYSASVDENGEIGKDEEMAKGTDYALTFENNEQGVPSFTLSFMKEISEPYILEYQSLINANDGESLTNSVKFKGNNTETIDKESNQSIIVGVSSGSGSGSGVRGSLTVIKVDKEDANLVLPGAEFKLERKLNGKRILIGTQTTDEEGKVTFTKLLAGDYVLTELTAPSGYTIDTPDYDLTISSSNLNPVQQVSDTKIPDPTPTPTPTPAPSTGGGGSTPEPTPTPTPAPSGDPSQAPGEASPTPVPTPVPSEGPAPSNDTVVTIKGTPISGVIPVPDGAAPRIGMQPKHGQAAVKPDGRWTYTPDGEFTGKDKFSVVIQLPNGEEEITIAVDVVPKGGVTLSAGGGGGTGTQPLLPQTGEGSHLGIQLAGLFFVLLGVTGIWVIRRKRMKVNKATN</sequence>
<feature type="domain" description="Collagen binding" evidence="8">
    <location>
        <begin position="326"/>
        <end position="435"/>
    </location>
</feature>
<dbReference type="InterPro" id="IPR008456">
    <property type="entry name" value="Collagen-bd_dom"/>
</dbReference>
<feature type="compositionally biased region" description="Pro residues" evidence="6">
    <location>
        <begin position="1006"/>
        <end position="1016"/>
    </location>
</feature>
<dbReference type="Gene3D" id="2.60.40.1280">
    <property type="match status" value="1"/>
</dbReference>
<dbReference type="InterPro" id="IPR008966">
    <property type="entry name" value="Adhesion_dom_sf"/>
</dbReference>
<feature type="compositionally biased region" description="Low complexity" evidence="6">
    <location>
        <begin position="1017"/>
        <end position="1028"/>
    </location>
</feature>
<evidence type="ECO:0008006" key="13">
    <source>
        <dbReference type="Google" id="ProtNLM"/>
    </source>
</evidence>
<evidence type="ECO:0000256" key="3">
    <source>
        <dbReference type="ARBA" id="ARBA00022525"/>
    </source>
</evidence>
<name>A0A1B1N5V0_9BACL</name>
<dbReference type="InterPro" id="IPR013783">
    <property type="entry name" value="Ig-like_fold"/>
</dbReference>
<feature type="compositionally biased region" description="Polar residues" evidence="6">
    <location>
        <begin position="968"/>
        <end position="980"/>
    </location>
</feature>
<evidence type="ECO:0000256" key="7">
    <source>
        <dbReference type="SAM" id="Phobius"/>
    </source>
</evidence>
<dbReference type="GO" id="GO:0005518">
    <property type="term" value="F:collagen binding"/>
    <property type="evidence" value="ECO:0007669"/>
    <property type="project" value="InterPro"/>
</dbReference>
<evidence type="ECO:0000259" key="8">
    <source>
        <dbReference type="Pfam" id="PF05737"/>
    </source>
</evidence>
<feature type="domain" description="Collagen binding" evidence="8">
    <location>
        <begin position="745"/>
        <end position="866"/>
    </location>
</feature>
<comment type="subcellular location">
    <subcellularLocation>
        <location evidence="1">Secreted</location>
        <location evidence="1">Cell wall</location>
        <topology evidence="1">Peptidoglycan-anchor</topology>
    </subcellularLocation>
</comment>
<reference evidence="11 12" key="1">
    <citation type="submission" date="2016-01" db="EMBL/GenBank/DDBJ databases">
        <title>Complete Genome Sequence of Paenibacillus yonginensis DCY84, a novel Plant Growth-Promoting Bacteria with Elicitation of Induced Systemic Resistance.</title>
        <authorList>
            <person name="Kim Y.J."/>
            <person name="Yang D.C."/>
            <person name="Sukweenadhi J."/>
        </authorList>
    </citation>
    <scope>NUCLEOTIDE SEQUENCE [LARGE SCALE GENOMIC DNA]</scope>
    <source>
        <strain evidence="11 12">DCY84</strain>
    </source>
</reference>
<keyword evidence="7" id="KW-0812">Transmembrane</keyword>
<proteinExistence type="predicted"/>
<dbReference type="GO" id="GO:0007155">
    <property type="term" value="P:cell adhesion"/>
    <property type="evidence" value="ECO:0007669"/>
    <property type="project" value="InterPro"/>
</dbReference>
<feature type="compositionally biased region" description="Pro residues" evidence="6">
    <location>
        <begin position="985"/>
        <end position="995"/>
    </location>
</feature>
<dbReference type="Pfam" id="PF17802">
    <property type="entry name" value="SpaA"/>
    <property type="match status" value="1"/>
</dbReference>
<dbReference type="Gene3D" id="2.60.40.10">
    <property type="entry name" value="Immunoglobulins"/>
    <property type="match status" value="1"/>
</dbReference>
<dbReference type="STRING" id="1462996.AWM70_21250"/>
<keyword evidence="4" id="KW-0732">Signal</keyword>
<evidence type="ECO:0000313" key="11">
    <source>
        <dbReference type="EMBL" id="ANS76796.1"/>
    </source>
</evidence>
<accession>A0A1B1N5V0</accession>
<gene>
    <name evidence="11" type="ORF">AWM70_21250</name>
</gene>
<dbReference type="Gene3D" id="2.60.40.3440">
    <property type="match status" value="1"/>
</dbReference>
<protein>
    <recommendedName>
        <fullName evidence="13">Gram-positive cocci surface proteins LPxTG domain-containing protein</fullName>
    </recommendedName>
</protein>
<feature type="domain" description="SpaA-like prealbumin fold" evidence="9">
    <location>
        <begin position="890"/>
        <end position="979"/>
    </location>
</feature>
<feature type="domain" description="Collagen binding" evidence="8">
    <location>
        <begin position="182"/>
        <end position="308"/>
    </location>
</feature>
<dbReference type="NCBIfam" id="TIGR01167">
    <property type="entry name" value="LPXTG_anchor"/>
    <property type="match status" value="1"/>
</dbReference>
<dbReference type="AlphaFoldDB" id="A0A1B1N5V0"/>
<dbReference type="EMBL" id="CP014167">
    <property type="protein sequence ID" value="ANS76796.1"/>
    <property type="molecule type" value="Genomic_DNA"/>
</dbReference>
<feature type="domain" description="SDR-like Ig" evidence="10">
    <location>
        <begin position="59"/>
        <end position="155"/>
    </location>
</feature>
<dbReference type="RefSeq" id="WP_068699794.1">
    <property type="nucleotide sequence ID" value="NZ_CP014167.1"/>
</dbReference>
<keyword evidence="2" id="KW-0134">Cell wall</keyword>
<feature type="compositionally biased region" description="Pro residues" evidence="6">
    <location>
        <begin position="1029"/>
        <end position="1039"/>
    </location>
</feature>
<dbReference type="InterPro" id="IPR011252">
    <property type="entry name" value="Fibrogen-bd_dom1"/>
</dbReference>
<dbReference type="Proteomes" id="UP000092573">
    <property type="component" value="Chromosome"/>
</dbReference>
<evidence type="ECO:0000259" key="9">
    <source>
        <dbReference type="Pfam" id="PF17802"/>
    </source>
</evidence>